<dbReference type="HAMAP" id="MF_01470">
    <property type="entry name" value="Cas1"/>
    <property type="match status" value="1"/>
</dbReference>
<evidence type="ECO:0000256" key="4">
    <source>
        <dbReference type="ARBA" id="ARBA00022801"/>
    </source>
</evidence>
<comment type="cofactor">
    <cofactor evidence="10">
        <name>Mg(2+)</name>
        <dbReference type="ChEBI" id="CHEBI:18420"/>
    </cofactor>
    <cofactor evidence="10">
        <name>Mn(2+)</name>
        <dbReference type="ChEBI" id="CHEBI:29035"/>
    </cofactor>
</comment>
<keyword evidence="8 10" id="KW-0464">Manganese</keyword>
<evidence type="ECO:0000256" key="2">
    <source>
        <dbReference type="ARBA" id="ARBA00022723"/>
    </source>
</evidence>
<feature type="binding site" evidence="10">
    <location>
        <position position="162"/>
    </location>
    <ligand>
        <name>Mn(2+)</name>
        <dbReference type="ChEBI" id="CHEBI:29035"/>
    </ligand>
</feature>
<comment type="caution">
    <text evidence="11">The sequence shown here is derived from an EMBL/GenBank/DDBJ whole genome shotgun (WGS) entry which is preliminary data.</text>
</comment>
<dbReference type="GO" id="GO:0003677">
    <property type="term" value="F:DNA binding"/>
    <property type="evidence" value="ECO:0007669"/>
    <property type="project" value="UniProtKB-KW"/>
</dbReference>
<gene>
    <name evidence="10 11" type="primary">cas1</name>
    <name evidence="11" type="ORF">ZNDK_0695</name>
</gene>
<dbReference type="InterPro" id="IPR019856">
    <property type="entry name" value="CRISPR-assoc_Cas1_DVULG"/>
</dbReference>
<dbReference type="InterPro" id="IPR050646">
    <property type="entry name" value="Cas1"/>
</dbReference>
<dbReference type="AlphaFoldDB" id="A0A6L2R651"/>
<keyword evidence="7 10" id="KW-0238">DNA-binding</keyword>
<dbReference type="PANTHER" id="PTHR34353:SF2">
    <property type="entry name" value="CRISPR-ASSOCIATED ENDONUCLEASE CAS1 1"/>
    <property type="match status" value="1"/>
</dbReference>
<comment type="function">
    <text evidence="10">CRISPR (clustered regularly interspaced short palindromic repeat), is an adaptive immune system that provides protection against mobile genetic elements (viruses, transposable elements and conjugative plasmids). CRISPR clusters contain spacers, sequences complementary to antecedent mobile elements, and target invading nucleic acids. CRISPR clusters are transcribed and processed into CRISPR RNA (crRNA). Acts as a dsDNA endonuclease. Involved in the integration of spacer DNA into the CRISPR cassette.</text>
</comment>
<keyword evidence="2 10" id="KW-0479">Metal-binding</keyword>
<dbReference type="PANTHER" id="PTHR34353">
    <property type="entry name" value="CRISPR-ASSOCIATED ENDONUCLEASE CAS1 1"/>
    <property type="match status" value="1"/>
</dbReference>
<evidence type="ECO:0000256" key="7">
    <source>
        <dbReference type="ARBA" id="ARBA00023125"/>
    </source>
</evidence>
<dbReference type="GO" id="GO:0016787">
    <property type="term" value="F:hydrolase activity"/>
    <property type="evidence" value="ECO:0007669"/>
    <property type="project" value="UniProtKB-KW"/>
</dbReference>
<evidence type="ECO:0000256" key="5">
    <source>
        <dbReference type="ARBA" id="ARBA00022842"/>
    </source>
</evidence>
<dbReference type="CDD" id="cd09721">
    <property type="entry name" value="Cas1_I-C"/>
    <property type="match status" value="1"/>
</dbReference>
<evidence type="ECO:0000313" key="12">
    <source>
        <dbReference type="Proteomes" id="UP000505077"/>
    </source>
</evidence>
<keyword evidence="3 10" id="KW-0255">Endonuclease</keyword>
<dbReference type="Gene3D" id="1.20.120.920">
    <property type="entry name" value="CRISPR-associated endonuclease Cas1, C-terminal domain"/>
    <property type="match status" value="1"/>
</dbReference>
<protein>
    <recommendedName>
        <fullName evidence="10">CRISPR-associated endonuclease Cas1</fullName>
        <ecNumber evidence="10">3.1.-.-</ecNumber>
    </recommendedName>
</protein>
<evidence type="ECO:0000256" key="3">
    <source>
        <dbReference type="ARBA" id="ARBA00022759"/>
    </source>
</evidence>
<dbReference type="EMBL" id="BLLL01000007">
    <property type="protein sequence ID" value="GFH62924.1"/>
    <property type="molecule type" value="Genomic_DNA"/>
</dbReference>
<feature type="binding site" evidence="10">
    <location>
        <position position="245"/>
    </location>
    <ligand>
        <name>Mn(2+)</name>
        <dbReference type="ChEBI" id="CHEBI:29035"/>
    </ligand>
</feature>
<proteinExistence type="inferred from homology"/>
<accession>A0A6L2R651</accession>
<dbReference type="GO" id="GO:0043571">
    <property type="term" value="P:maintenance of CRISPR repeat elements"/>
    <property type="evidence" value="ECO:0007669"/>
    <property type="project" value="UniProtKB-UniRule"/>
</dbReference>
<comment type="subunit">
    <text evidence="9 10">Homodimer, forms a heterotetramer with a Cas2 homodimer.</text>
</comment>
<dbReference type="InterPro" id="IPR002729">
    <property type="entry name" value="CRISPR-assoc_Cas1"/>
</dbReference>
<keyword evidence="4 10" id="KW-0378">Hydrolase</keyword>
<evidence type="ECO:0000313" key="11">
    <source>
        <dbReference type="EMBL" id="GFH62924.1"/>
    </source>
</evidence>
<evidence type="ECO:0000256" key="10">
    <source>
        <dbReference type="HAMAP-Rule" id="MF_01470"/>
    </source>
</evidence>
<organism evidence="11 12">
    <name type="scientific">Candidatus Desulfovibrio kirbyi</name>
    <dbReference type="NCBI Taxonomy" id="2696086"/>
    <lineage>
        <taxon>Bacteria</taxon>
        <taxon>Pseudomonadati</taxon>
        <taxon>Thermodesulfobacteriota</taxon>
        <taxon>Desulfovibrionia</taxon>
        <taxon>Desulfovibrionales</taxon>
        <taxon>Desulfovibrionaceae</taxon>
        <taxon>Desulfovibrio</taxon>
    </lineage>
</organism>
<dbReference type="Pfam" id="PF01867">
    <property type="entry name" value="Cas_Cas1"/>
    <property type="match status" value="1"/>
</dbReference>
<dbReference type="NCBIfam" id="TIGR03640">
    <property type="entry name" value="cas1_DVULG"/>
    <property type="match status" value="1"/>
</dbReference>
<dbReference type="Proteomes" id="UP000505077">
    <property type="component" value="Unassembled WGS sequence"/>
</dbReference>
<evidence type="ECO:0000256" key="9">
    <source>
        <dbReference type="ARBA" id="ARBA00038592"/>
    </source>
</evidence>
<keyword evidence="1 10" id="KW-0540">Nuclease</keyword>
<keyword evidence="6 10" id="KW-0051">Antiviral defense</keyword>
<dbReference type="GO" id="GO:0051607">
    <property type="term" value="P:defense response to virus"/>
    <property type="evidence" value="ECO:0007669"/>
    <property type="project" value="UniProtKB-UniRule"/>
</dbReference>
<feature type="binding site" evidence="10">
    <location>
        <position position="230"/>
    </location>
    <ligand>
        <name>Mn(2+)</name>
        <dbReference type="ChEBI" id="CHEBI:29035"/>
    </ligand>
</feature>
<dbReference type="EC" id="3.1.-.-" evidence="10"/>
<evidence type="ECO:0000256" key="1">
    <source>
        <dbReference type="ARBA" id="ARBA00022722"/>
    </source>
</evidence>
<dbReference type="GO" id="GO:0004520">
    <property type="term" value="F:DNA endonuclease activity"/>
    <property type="evidence" value="ECO:0007669"/>
    <property type="project" value="InterPro"/>
</dbReference>
<reference evidence="11 12" key="1">
    <citation type="journal article" date="2020" name="ISME J.">
        <title>Parallel Reductive Genome Evolution in Desulfovibrio Ectosymbionts Independently Acquired by Trichonympha Protists in the Termite Gut.</title>
        <authorList>
            <person name="Takeuchi M."/>
            <person name="Kuwahara H."/>
            <person name="Murakami T."/>
            <person name="Takahashi K."/>
            <person name="Kajitani R."/>
            <person name="Toyoda A."/>
            <person name="Itoh T."/>
            <person name="Ohkuma M."/>
            <person name="Hongoh Y."/>
        </authorList>
    </citation>
    <scope>NUCLEOTIDE SEQUENCE [LARGE SCALE GENOMIC DNA]</scope>
    <source>
        <strain evidence="11">ZnDsv-02</strain>
    </source>
</reference>
<dbReference type="InterPro" id="IPR042211">
    <property type="entry name" value="CRISPR-assoc_Cas1_N"/>
</dbReference>
<sequence>MKHCLNTLYISSQETYLSKEGECVCIHLKEGEKRKIPIHNLGGLVLFGQVSCSPFLLGHCAEHGVAVSWLTENGRFLASMHGAVSGNVLLRRAQYRKADDPAFAAKLARAFLIGKIYNCRTLLRRTNRNQPDSRLDDVCRRFSFSLAQLHKDISLEEARGVEGNAAALYFSVFDAQIASSDSTFVFTGRSRRPPLDAMNCLLSFLYTLLAHDVRSALEGVGLDPAAGYLHKDRPGRPSLALDMMEEFRPYLADRLACTLVNKGQVKNKGFRRQEAGAVLMDDDTRKEVIVAWQKRKQDEIEHPFLQEKMRIGLLWHIQARLLARYIRGDMDAYPPFVVR</sequence>
<evidence type="ECO:0000256" key="6">
    <source>
        <dbReference type="ARBA" id="ARBA00023118"/>
    </source>
</evidence>
<keyword evidence="5 10" id="KW-0460">Magnesium</keyword>
<dbReference type="InterPro" id="IPR042206">
    <property type="entry name" value="CRISPR-assoc_Cas1_C"/>
</dbReference>
<dbReference type="Gene3D" id="3.100.10.20">
    <property type="entry name" value="CRISPR-associated endonuclease Cas1, N-terminal domain"/>
    <property type="match status" value="1"/>
</dbReference>
<evidence type="ECO:0000256" key="8">
    <source>
        <dbReference type="ARBA" id="ARBA00023211"/>
    </source>
</evidence>
<dbReference type="NCBIfam" id="TIGR00287">
    <property type="entry name" value="cas1"/>
    <property type="match status" value="1"/>
</dbReference>
<dbReference type="GO" id="GO:0046872">
    <property type="term" value="F:metal ion binding"/>
    <property type="evidence" value="ECO:0007669"/>
    <property type="project" value="UniProtKB-UniRule"/>
</dbReference>
<comment type="similarity">
    <text evidence="10">Belongs to the CRISPR-associated endonuclease Cas1 family.</text>
</comment>
<name>A0A6L2R651_9BACT</name>